<dbReference type="Pfam" id="PF13508">
    <property type="entry name" value="Acetyltransf_7"/>
    <property type="match status" value="1"/>
</dbReference>
<dbReference type="InterPro" id="IPR016181">
    <property type="entry name" value="Acyl_CoA_acyltransferase"/>
</dbReference>
<keyword evidence="1" id="KW-0808">Transferase</keyword>
<dbReference type="Gene3D" id="3.40.630.30">
    <property type="match status" value="1"/>
</dbReference>
<protein>
    <submittedName>
        <fullName evidence="4">Ribosomal protein S18 acetylase RimI-like enzyme</fullName>
    </submittedName>
</protein>
<dbReference type="CDD" id="cd04301">
    <property type="entry name" value="NAT_SF"/>
    <property type="match status" value="1"/>
</dbReference>
<dbReference type="RefSeq" id="WP_188777244.1">
    <property type="nucleotide sequence ID" value="NZ_BMMB01000009.1"/>
</dbReference>
<organism evidence="4 5">
    <name type="scientific">Paenibacillus hunanensis</name>
    <dbReference type="NCBI Taxonomy" id="539262"/>
    <lineage>
        <taxon>Bacteria</taxon>
        <taxon>Bacillati</taxon>
        <taxon>Bacillota</taxon>
        <taxon>Bacilli</taxon>
        <taxon>Bacillales</taxon>
        <taxon>Paenibacillaceae</taxon>
        <taxon>Paenibacillus</taxon>
    </lineage>
</organism>
<evidence type="ECO:0000256" key="2">
    <source>
        <dbReference type="ARBA" id="ARBA00023315"/>
    </source>
</evidence>
<name>A0ABU1J1T0_9BACL</name>
<comment type="caution">
    <text evidence="4">The sequence shown here is derived from an EMBL/GenBank/DDBJ whole genome shotgun (WGS) entry which is preliminary data.</text>
</comment>
<keyword evidence="2" id="KW-0012">Acyltransferase</keyword>
<dbReference type="SUPFAM" id="SSF55729">
    <property type="entry name" value="Acyl-CoA N-acyltransferases (Nat)"/>
    <property type="match status" value="1"/>
</dbReference>
<dbReference type="PANTHER" id="PTHR43800:SF1">
    <property type="entry name" value="PEPTIDYL-LYSINE N-ACETYLTRANSFERASE YJAB"/>
    <property type="match status" value="1"/>
</dbReference>
<reference evidence="4 5" key="1">
    <citation type="submission" date="2023-07" db="EMBL/GenBank/DDBJ databases">
        <title>Genomic Encyclopedia of Type Strains, Phase IV (KMG-IV): sequencing the most valuable type-strain genomes for metagenomic binning, comparative biology and taxonomic classification.</title>
        <authorList>
            <person name="Goeker M."/>
        </authorList>
    </citation>
    <scope>NUCLEOTIDE SEQUENCE [LARGE SCALE GENOMIC DNA]</scope>
    <source>
        <strain evidence="4 5">DSM 22170</strain>
    </source>
</reference>
<sequence>MIRQCSLQDDDTVRQIWSLQHIAYRIEAELIGAKELPPLMDTLESLRRCGETFYAEFDEEDEIHGVVAVECEQPGTLTISRMMVHPAYARQGIGSHLLEHVFSRYPDVPLYIVSTGTRNEPAVKLYRKQGFEPVEAFEVSPGVELTTFHRHNPDKERSSTAEVH</sequence>
<dbReference type="InterPro" id="IPR000182">
    <property type="entry name" value="GNAT_dom"/>
</dbReference>
<proteinExistence type="predicted"/>
<dbReference type="PROSITE" id="PS51186">
    <property type="entry name" value="GNAT"/>
    <property type="match status" value="1"/>
</dbReference>
<dbReference type="EMBL" id="JAVDQH010000013">
    <property type="protein sequence ID" value="MDR6245359.1"/>
    <property type="molecule type" value="Genomic_DNA"/>
</dbReference>
<keyword evidence="5" id="KW-1185">Reference proteome</keyword>
<accession>A0ABU1J1T0</accession>
<evidence type="ECO:0000313" key="4">
    <source>
        <dbReference type="EMBL" id="MDR6245359.1"/>
    </source>
</evidence>
<evidence type="ECO:0000313" key="5">
    <source>
        <dbReference type="Proteomes" id="UP001185028"/>
    </source>
</evidence>
<evidence type="ECO:0000256" key="1">
    <source>
        <dbReference type="ARBA" id="ARBA00022679"/>
    </source>
</evidence>
<dbReference type="Proteomes" id="UP001185028">
    <property type="component" value="Unassembled WGS sequence"/>
</dbReference>
<feature type="domain" description="N-acetyltransferase" evidence="3">
    <location>
        <begin position="1"/>
        <end position="154"/>
    </location>
</feature>
<evidence type="ECO:0000259" key="3">
    <source>
        <dbReference type="PROSITE" id="PS51186"/>
    </source>
</evidence>
<gene>
    <name evidence="4" type="ORF">JOC58_003260</name>
</gene>
<dbReference type="PANTHER" id="PTHR43800">
    <property type="entry name" value="PEPTIDYL-LYSINE N-ACETYLTRANSFERASE YJAB"/>
    <property type="match status" value="1"/>
</dbReference>